<evidence type="ECO:0000313" key="2">
    <source>
        <dbReference type="Proteomes" id="UP000298327"/>
    </source>
</evidence>
<dbReference type="EMBL" id="SEOQ01000521">
    <property type="protein sequence ID" value="TFY61209.1"/>
    <property type="molecule type" value="Genomic_DNA"/>
</dbReference>
<comment type="caution">
    <text evidence="1">The sequence shown here is derived from an EMBL/GenBank/DDBJ whole genome shotgun (WGS) entry which is preliminary data.</text>
</comment>
<evidence type="ECO:0000313" key="1">
    <source>
        <dbReference type="EMBL" id="TFY61209.1"/>
    </source>
</evidence>
<name>A0A4Y9YJT7_9AGAM</name>
<proteinExistence type="predicted"/>
<gene>
    <name evidence="1" type="ORF">EVG20_g7141</name>
</gene>
<sequence length="108" mass="12141">MRTLTRTPHRRLVRGLRMQSTLNCTSTSPKEFKVVLDNNTLYIDRALAEALGWNSSQKDGVQLTLSGWAPHYFAIARSGSDSDLLARSTVESSNNPNVQAMLEYLKDR</sequence>
<organism evidence="1 2">
    <name type="scientific">Dentipellis fragilis</name>
    <dbReference type="NCBI Taxonomy" id="205917"/>
    <lineage>
        <taxon>Eukaryota</taxon>
        <taxon>Fungi</taxon>
        <taxon>Dikarya</taxon>
        <taxon>Basidiomycota</taxon>
        <taxon>Agaricomycotina</taxon>
        <taxon>Agaricomycetes</taxon>
        <taxon>Russulales</taxon>
        <taxon>Hericiaceae</taxon>
        <taxon>Dentipellis</taxon>
    </lineage>
</organism>
<protein>
    <submittedName>
        <fullName evidence="1">Uncharacterized protein</fullName>
    </submittedName>
</protein>
<dbReference type="Proteomes" id="UP000298327">
    <property type="component" value="Unassembled WGS sequence"/>
</dbReference>
<keyword evidence="2" id="KW-1185">Reference proteome</keyword>
<accession>A0A4Y9YJT7</accession>
<reference evidence="1 2" key="1">
    <citation type="submission" date="2019-02" db="EMBL/GenBank/DDBJ databases">
        <title>Genome sequencing of the rare red list fungi Dentipellis fragilis.</title>
        <authorList>
            <person name="Buettner E."/>
            <person name="Kellner H."/>
        </authorList>
    </citation>
    <scope>NUCLEOTIDE SEQUENCE [LARGE SCALE GENOMIC DNA]</scope>
    <source>
        <strain evidence="1 2">DSM 105465</strain>
    </source>
</reference>
<dbReference type="AlphaFoldDB" id="A0A4Y9YJT7"/>
<dbReference type="OrthoDB" id="3236701at2759"/>